<dbReference type="Proteomes" id="UP000077037">
    <property type="component" value="Unassembled WGS sequence"/>
</dbReference>
<organism evidence="2 3">
    <name type="scientific">Bordetella ansorpii</name>
    <dbReference type="NCBI Taxonomy" id="288768"/>
    <lineage>
        <taxon>Bacteria</taxon>
        <taxon>Pseudomonadati</taxon>
        <taxon>Pseudomonadota</taxon>
        <taxon>Betaproteobacteria</taxon>
        <taxon>Burkholderiales</taxon>
        <taxon>Alcaligenaceae</taxon>
        <taxon>Bordetella</taxon>
    </lineage>
</organism>
<accession>A0A157QMY1</accession>
<evidence type="ECO:0008006" key="4">
    <source>
        <dbReference type="Google" id="ProtNLM"/>
    </source>
</evidence>
<feature type="chain" id="PRO_5007615295" description="Lipoprotein" evidence="1">
    <location>
        <begin position="29"/>
        <end position="104"/>
    </location>
</feature>
<evidence type="ECO:0000256" key="1">
    <source>
        <dbReference type="SAM" id="SignalP"/>
    </source>
</evidence>
<protein>
    <recommendedName>
        <fullName evidence="4">Lipoprotein</fullName>
    </recommendedName>
</protein>
<sequence>MQMEHPRWYGVAAITSLLLAGCAASSDAESVAPASLVKVQCMTSSTSDLGPCQARASQLCDGTARLRGIDSRSDAGSTGPTGKYQLYHISASYECIKRETQPAS</sequence>
<dbReference type="AlphaFoldDB" id="A0A157QMY1"/>
<dbReference type="PROSITE" id="PS51257">
    <property type="entry name" value="PROKAR_LIPOPROTEIN"/>
    <property type="match status" value="1"/>
</dbReference>
<evidence type="ECO:0000313" key="3">
    <source>
        <dbReference type="Proteomes" id="UP000077037"/>
    </source>
</evidence>
<reference evidence="2 3" key="1">
    <citation type="submission" date="2016-03" db="EMBL/GenBank/DDBJ databases">
        <authorList>
            <consortium name="Pathogen Informatics"/>
        </authorList>
    </citation>
    <scope>NUCLEOTIDE SEQUENCE [LARGE SCALE GENOMIC DNA]</scope>
    <source>
        <strain evidence="2 3">NCTC13364</strain>
    </source>
</reference>
<dbReference type="EMBL" id="FKBS01000025">
    <property type="protein sequence ID" value="SAI46974.1"/>
    <property type="molecule type" value="Genomic_DNA"/>
</dbReference>
<feature type="signal peptide" evidence="1">
    <location>
        <begin position="1"/>
        <end position="28"/>
    </location>
</feature>
<keyword evidence="1" id="KW-0732">Signal</keyword>
<gene>
    <name evidence="2" type="ORF">SAMEA1982600_03747</name>
</gene>
<dbReference type="RefSeq" id="WP_066416894.1">
    <property type="nucleotide sequence ID" value="NZ_FKBS01000025.1"/>
</dbReference>
<proteinExistence type="predicted"/>
<evidence type="ECO:0000313" key="2">
    <source>
        <dbReference type="EMBL" id="SAI46974.1"/>
    </source>
</evidence>
<name>A0A157QMY1_9BORD</name>